<dbReference type="Proteomes" id="UP000887579">
    <property type="component" value="Unplaced"/>
</dbReference>
<dbReference type="WBParaSite" id="ES5_v2.g7900.t1">
    <property type="protein sequence ID" value="ES5_v2.g7900.t1"/>
    <property type="gene ID" value="ES5_v2.g7900"/>
</dbReference>
<reference evidence="2" key="1">
    <citation type="submission" date="2022-11" db="UniProtKB">
        <authorList>
            <consortium name="WormBaseParasite"/>
        </authorList>
    </citation>
    <scope>IDENTIFICATION</scope>
</reference>
<evidence type="ECO:0000313" key="2">
    <source>
        <dbReference type="WBParaSite" id="ES5_v2.g7900.t1"/>
    </source>
</evidence>
<protein>
    <submittedName>
        <fullName evidence="2">Peptidase S1 domain-containing protein</fullName>
    </submittedName>
</protein>
<organism evidence="1 2">
    <name type="scientific">Panagrolaimus sp. ES5</name>
    <dbReference type="NCBI Taxonomy" id="591445"/>
    <lineage>
        <taxon>Eukaryota</taxon>
        <taxon>Metazoa</taxon>
        <taxon>Ecdysozoa</taxon>
        <taxon>Nematoda</taxon>
        <taxon>Chromadorea</taxon>
        <taxon>Rhabditida</taxon>
        <taxon>Tylenchina</taxon>
        <taxon>Panagrolaimomorpha</taxon>
        <taxon>Panagrolaimoidea</taxon>
        <taxon>Panagrolaimidae</taxon>
        <taxon>Panagrolaimus</taxon>
    </lineage>
</organism>
<evidence type="ECO:0000313" key="1">
    <source>
        <dbReference type="Proteomes" id="UP000887579"/>
    </source>
</evidence>
<sequence>MEAELRIFPKKDCMINNISHPNICVGDATHRPGQGDSGGPLFFNATANGKQYQIGITHDGVTKNGEPSEQSPDFTAFMRISAYCDWIEEKTNNEAKCEDMPKNAPNAEAQHADNGSMSKNIFVILSTLFFVFVLNIISIL</sequence>
<name>A0AC34GSX8_9BILA</name>
<accession>A0AC34GSX8</accession>
<proteinExistence type="predicted"/>